<proteinExistence type="predicted"/>
<reference evidence="2" key="1">
    <citation type="submission" date="2017-09" db="EMBL/GenBank/DDBJ databases">
        <title>Depth-based differentiation of microbial function through sediment-hosted aquifers and enrichment of novel symbionts in the deep terrestrial subsurface.</title>
        <authorList>
            <person name="Probst A.J."/>
            <person name="Ladd B."/>
            <person name="Jarett J.K."/>
            <person name="Geller-Mcgrath D.E."/>
            <person name="Sieber C.M.K."/>
            <person name="Emerson J.B."/>
            <person name="Anantharaman K."/>
            <person name="Thomas B.C."/>
            <person name="Malmstrom R."/>
            <person name="Stieglmeier M."/>
            <person name="Klingl A."/>
            <person name="Woyke T."/>
            <person name="Ryan C.M."/>
            <person name="Banfield J.F."/>
        </authorList>
    </citation>
    <scope>NUCLEOTIDE SEQUENCE [LARGE SCALE GENOMIC DNA]</scope>
</reference>
<comment type="caution">
    <text evidence="1">The sequence shown here is derived from an EMBL/GenBank/DDBJ whole genome shotgun (WGS) entry which is preliminary data.</text>
</comment>
<evidence type="ECO:0000313" key="2">
    <source>
        <dbReference type="Proteomes" id="UP000229896"/>
    </source>
</evidence>
<dbReference type="AlphaFoldDB" id="A0A2M6YD02"/>
<gene>
    <name evidence="1" type="ORF">COT12_00345</name>
</gene>
<organism evidence="1 2">
    <name type="scientific">Candidatus Berkelbacteria bacterium CG08_land_8_20_14_0_20_39_8</name>
    <dbReference type="NCBI Taxonomy" id="1974511"/>
    <lineage>
        <taxon>Bacteria</taxon>
        <taxon>Candidatus Berkelbacteria</taxon>
    </lineage>
</organism>
<protein>
    <submittedName>
        <fullName evidence="1">Uncharacterized protein</fullName>
    </submittedName>
</protein>
<accession>A0A2M6YD02</accession>
<sequence>MVVVPNWQLFVCDAIRKLPIETLTNLSVTNEDPEYVEMFTRVFSFSNDMLAPTEQVIKIAFQPDVLYFIKILHSNCQEFIAKATDNHWGWGSFPLADPEILEEIVGLLKTLDGEFVCRLHENGRRVNIIRSPNPDYIIEPESEKVELKVVNWNVCPIDGKEHDFAPFEFRLFPVGQSPRIVAKNLQ</sequence>
<evidence type="ECO:0000313" key="1">
    <source>
        <dbReference type="EMBL" id="PIU24569.1"/>
    </source>
</evidence>
<dbReference type="EMBL" id="PEXI01000015">
    <property type="protein sequence ID" value="PIU24569.1"/>
    <property type="molecule type" value="Genomic_DNA"/>
</dbReference>
<name>A0A2M6YD02_9BACT</name>
<dbReference type="Proteomes" id="UP000229896">
    <property type="component" value="Unassembled WGS sequence"/>
</dbReference>